<accession>A0A1I8BR48</accession>
<evidence type="ECO:0000313" key="1">
    <source>
        <dbReference type="Proteomes" id="UP000095281"/>
    </source>
</evidence>
<dbReference type="AlphaFoldDB" id="A0A1I8BR48"/>
<name>A0A1I8BR48_MELHA</name>
<dbReference type="Proteomes" id="UP000095281">
    <property type="component" value="Unplaced"/>
</dbReference>
<reference evidence="2" key="1">
    <citation type="submission" date="2016-11" db="UniProtKB">
        <authorList>
            <consortium name="WormBaseParasite"/>
        </authorList>
    </citation>
    <scope>IDENTIFICATION</scope>
</reference>
<proteinExistence type="predicted"/>
<sequence length="67" mass="7606">MPHSKKIKEVGVNKETKNHLFYAQDKFSRNEKGVTIKIDLCNKCIDTNCSASDLLTPLKGKKRKADQ</sequence>
<dbReference type="WBParaSite" id="MhA1_Contig465.frz3.gene4">
    <property type="protein sequence ID" value="MhA1_Contig465.frz3.gene4"/>
    <property type="gene ID" value="MhA1_Contig465.frz3.gene4"/>
</dbReference>
<evidence type="ECO:0000313" key="2">
    <source>
        <dbReference type="WBParaSite" id="MhA1_Contig465.frz3.gene4"/>
    </source>
</evidence>
<organism evidence="1 2">
    <name type="scientific">Meloidogyne hapla</name>
    <name type="common">Root-knot nematode worm</name>
    <dbReference type="NCBI Taxonomy" id="6305"/>
    <lineage>
        <taxon>Eukaryota</taxon>
        <taxon>Metazoa</taxon>
        <taxon>Ecdysozoa</taxon>
        <taxon>Nematoda</taxon>
        <taxon>Chromadorea</taxon>
        <taxon>Rhabditida</taxon>
        <taxon>Tylenchina</taxon>
        <taxon>Tylenchomorpha</taxon>
        <taxon>Tylenchoidea</taxon>
        <taxon>Meloidogynidae</taxon>
        <taxon>Meloidogyninae</taxon>
        <taxon>Meloidogyne</taxon>
    </lineage>
</organism>
<keyword evidence="1" id="KW-1185">Reference proteome</keyword>
<protein>
    <submittedName>
        <fullName evidence="2">Uncharacterized protein</fullName>
    </submittedName>
</protein>